<evidence type="ECO:0000259" key="6">
    <source>
        <dbReference type="Pfam" id="PF13847"/>
    </source>
</evidence>
<evidence type="ECO:0000256" key="3">
    <source>
        <dbReference type="ARBA" id="ARBA00022679"/>
    </source>
</evidence>
<keyword evidence="1 5" id="KW-0963">Cytoplasm</keyword>
<evidence type="ECO:0000256" key="4">
    <source>
        <dbReference type="ARBA" id="ARBA00022691"/>
    </source>
</evidence>
<proteinExistence type="inferred from homology"/>
<dbReference type="EC" id="2.1.1.-" evidence="5"/>
<comment type="caution">
    <text evidence="7">The sequence shown here is derived from an EMBL/GenBank/DDBJ whole genome shotgun (WGS) entry which is preliminary data.</text>
</comment>
<dbReference type="Gene3D" id="3.40.50.150">
    <property type="entry name" value="Vaccinia Virus protein VP39"/>
    <property type="match status" value="1"/>
</dbReference>
<dbReference type="Pfam" id="PF13847">
    <property type="entry name" value="Methyltransf_31"/>
    <property type="match status" value="1"/>
</dbReference>
<dbReference type="PANTHER" id="PTHR12843:SF5">
    <property type="entry name" value="EEF1A LYSINE METHYLTRANSFERASE 2"/>
    <property type="match status" value="1"/>
</dbReference>
<dbReference type="GO" id="GO:0016279">
    <property type="term" value="F:protein-lysine N-methyltransferase activity"/>
    <property type="evidence" value="ECO:0007669"/>
    <property type="project" value="UniProtKB-UniRule"/>
</dbReference>
<dbReference type="EMBL" id="CAJNRD030001114">
    <property type="protein sequence ID" value="CAG5074302.1"/>
    <property type="molecule type" value="Genomic_DNA"/>
</dbReference>
<reference evidence="7" key="1">
    <citation type="submission" date="2021-04" db="EMBL/GenBank/DDBJ databases">
        <authorList>
            <person name="Chebbi M.A.C M."/>
        </authorList>
    </citation>
    <scope>NUCLEOTIDE SEQUENCE</scope>
</reference>
<protein>
    <recommendedName>
        <fullName evidence="5">Protein-lysine N-methyltransferase HICCMSTLAB_LOCUS1009</fullName>
        <ecNumber evidence="5">2.1.1.-</ecNumber>
    </recommendedName>
</protein>
<dbReference type="AlphaFoldDB" id="A0A8J2GZR9"/>
<dbReference type="Proteomes" id="UP000786811">
    <property type="component" value="Unassembled WGS sequence"/>
</dbReference>
<evidence type="ECO:0000313" key="7">
    <source>
        <dbReference type="EMBL" id="CAG5074302.1"/>
    </source>
</evidence>
<dbReference type="InterPro" id="IPR025714">
    <property type="entry name" value="Methyltranfer_dom"/>
</dbReference>
<dbReference type="CDD" id="cd02440">
    <property type="entry name" value="AdoMet_MTases"/>
    <property type="match status" value="1"/>
</dbReference>
<accession>A0A8J2GZR9</accession>
<evidence type="ECO:0000256" key="2">
    <source>
        <dbReference type="ARBA" id="ARBA00022603"/>
    </source>
</evidence>
<keyword evidence="4 5" id="KW-0949">S-adenosyl-L-methionine</keyword>
<evidence type="ECO:0000256" key="5">
    <source>
        <dbReference type="HAMAP-Rule" id="MF_03188"/>
    </source>
</evidence>
<dbReference type="SUPFAM" id="SSF53335">
    <property type="entry name" value="S-adenosyl-L-methionine-dependent methyltransferases"/>
    <property type="match status" value="1"/>
</dbReference>
<keyword evidence="8" id="KW-1185">Reference proteome</keyword>
<dbReference type="PANTHER" id="PTHR12843">
    <property type="entry name" value="PROTEIN-LYSINE N-METHYLTRANSFERASE METTL10"/>
    <property type="match status" value="1"/>
</dbReference>
<dbReference type="GO" id="GO:0005737">
    <property type="term" value="C:cytoplasm"/>
    <property type="evidence" value="ECO:0007669"/>
    <property type="project" value="UniProtKB-SubCell"/>
</dbReference>
<evidence type="ECO:0000256" key="1">
    <source>
        <dbReference type="ARBA" id="ARBA00022490"/>
    </source>
</evidence>
<comment type="similarity">
    <text evidence="5">Belongs to the class I-like SAM-binding methyltransferase superfamily. EFM4 family.</text>
</comment>
<evidence type="ECO:0000313" key="8">
    <source>
        <dbReference type="Proteomes" id="UP000786811"/>
    </source>
</evidence>
<dbReference type="OrthoDB" id="540004at2759"/>
<dbReference type="InterPro" id="IPR029063">
    <property type="entry name" value="SAM-dependent_MTases_sf"/>
</dbReference>
<dbReference type="GO" id="GO:0032259">
    <property type="term" value="P:methylation"/>
    <property type="evidence" value="ECO:0007669"/>
    <property type="project" value="UniProtKB-KW"/>
</dbReference>
<dbReference type="InterPro" id="IPR026635">
    <property type="entry name" value="Efm4/METTL10"/>
</dbReference>
<keyword evidence="2 5" id="KW-0489">Methyltransferase</keyword>
<dbReference type="HAMAP" id="MF_03188">
    <property type="entry name" value="Methyltr_EFM4"/>
    <property type="match status" value="1"/>
</dbReference>
<keyword evidence="3 5" id="KW-0808">Transferase</keyword>
<organism evidence="7 8">
    <name type="scientific">Cotesia congregata</name>
    <name type="common">Parasitoid wasp</name>
    <name type="synonym">Apanteles congregatus</name>
    <dbReference type="NCBI Taxonomy" id="51543"/>
    <lineage>
        <taxon>Eukaryota</taxon>
        <taxon>Metazoa</taxon>
        <taxon>Ecdysozoa</taxon>
        <taxon>Arthropoda</taxon>
        <taxon>Hexapoda</taxon>
        <taxon>Insecta</taxon>
        <taxon>Pterygota</taxon>
        <taxon>Neoptera</taxon>
        <taxon>Endopterygota</taxon>
        <taxon>Hymenoptera</taxon>
        <taxon>Apocrita</taxon>
        <taxon>Ichneumonoidea</taxon>
        <taxon>Braconidae</taxon>
        <taxon>Microgastrinae</taxon>
        <taxon>Cotesia</taxon>
    </lineage>
</organism>
<feature type="domain" description="Methyltransferase" evidence="6">
    <location>
        <begin position="58"/>
        <end position="195"/>
    </location>
</feature>
<name>A0A8J2GZR9_COTCN</name>
<comment type="subcellular location">
    <subcellularLocation>
        <location evidence="5">Cytoplasm</location>
    </subcellularLocation>
</comment>
<gene>
    <name evidence="7" type="ORF">HICCMSTLAB_LOCUS1009</name>
</gene>
<comment type="function">
    <text evidence="5">S-adenosyl-L-methionine-dependent protein-lysine N-methyltransferase that methylates elongation factor 1-alpha.</text>
</comment>
<sequence length="228" mass="25854">MSDTEELNGSELGTLEHWEKIYDEEINNFEEYGDVGEIWFGKNNAVKLIKCIENLNISKSDPIIDLGCGNGWTLIKLHENGYNNLLGVDYSPKAVELARTILEEQKICKDSIRIEVCDILADMSNPEQSEDFLRPGSFKLVHDKGTYDAISLNPENRHQQRQKYIKNVGSLLMDSGFLVISSCNWTKDELVHHFSAFEVREVLETPGIQFGGKVGKSVTNIVFKKIKK</sequence>